<dbReference type="AlphaFoldDB" id="R9A7Y8"/>
<evidence type="ECO:0000313" key="4">
    <source>
        <dbReference type="Proteomes" id="UP000013984"/>
    </source>
</evidence>
<feature type="transmembrane region" description="Helical" evidence="1">
    <location>
        <begin position="65"/>
        <end position="82"/>
    </location>
</feature>
<keyword evidence="1" id="KW-0812">Transmembrane</keyword>
<keyword evidence="3" id="KW-0012">Acyltransferase</keyword>
<evidence type="ECO:0000313" key="3">
    <source>
        <dbReference type="EMBL" id="EOQ98313.1"/>
    </source>
</evidence>
<reference evidence="3" key="1">
    <citation type="submission" date="2013-04" db="EMBL/GenBank/DDBJ databases">
        <authorList>
            <person name="Harkins D.M."/>
            <person name="Durkin A.S."/>
            <person name="Brinkac L.M."/>
            <person name="Haft D.H."/>
            <person name="Selengut J.D."/>
            <person name="Sanka R."/>
            <person name="DePew J."/>
            <person name="Purushe J."/>
            <person name="Galloway R.L."/>
            <person name="Vinetz J.M."/>
            <person name="Sutton G.G."/>
            <person name="Nierman W.C."/>
            <person name="Fouts D.E."/>
        </authorList>
    </citation>
    <scope>NUCLEOTIDE SEQUENCE [LARGE SCALE GENOMIC DNA]</scope>
    <source>
        <strain evidence="3">CDC</strain>
    </source>
</reference>
<comment type="caution">
    <text evidence="3">The sequence shown here is derived from an EMBL/GenBank/DDBJ whole genome shotgun (WGS) entry which is preliminary data.</text>
</comment>
<keyword evidence="1" id="KW-1133">Transmembrane helix</keyword>
<sequence>MVVGKKVLQGITSNLKRLINVLRKLIGTFISLTFIVLINYPLIICLSIIALIVYPFRRDGKYSRIILYYYVIIHSYIFNLSVDEIEFNKSAKPYLILMNFNSPIDFFAVLKAFKHNIAFILRYHNFYIPFFGWTIHTAQFIKFHPKKPYTFLNHSINCLRHKQLSVLHFPAGYNDIFECQKLLSNYKKILDKTNCDIIVLNSEHLYPTNSRSFFPSTRIKLTILDTISHSEYSKMKFLDLNTRILDKFRGYNVQIRKE</sequence>
<evidence type="ECO:0000259" key="2">
    <source>
        <dbReference type="Pfam" id="PF01553"/>
    </source>
</evidence>
<dbReference type="Pfam" id="PF01553">
    <property type="entry name" value="Acyltransferase"/>
    <property type="match status" value="1"/>
</dbReference>
<dbReference type="Proteomes" id="UP000013984">
    <property type="component" value="Unassembled WGS sequence"/>
</dbReference>
<keyword evidence="3" id="KW-0808">Transferase</keyword>
<protein>
    <submittedName>
        <fullName evidence="3">Acyltransferase</fullName>
    </submittedName>
</protein>
<dbReference type="GO" id="GO:0016746">
    <property type="term" value="F:acyltransferase activity"/>
    <property type="evidence" value="ECO:0007669"/>
    <property type="project" value="UniProtKB-KW"/>
</dbReference>
<name>R9A7Y8_9LEPT</name>
<evidence type="ECO:0000256" key="1">
    <source>
        <dbReference type="SAM" id="Phobius"/>
    </source>
</evidence>
<feature type="domain" description="Phospholipid/glycerol acyltransferase" evidence="2">
    <location>
        <begin position="84"/>
        <end position="173"/>
    </location>
</feature>
<gene>
    <name evidence="3" type="ORF">LEP1GSC195_1418</name>
</gene>
<dbReference type="EMBL" id="AOGZ02000004">
    <property type="protein sequence ID" value="EOQ98313.1"/>
    <property type="molecule type" value="Genomic_DNA"/>
</dbReference>
<proteinExistence type="predicted"/>
<keyword evidence="1" id="KW-0472">Membrane</keyword>
<feature type="transmembrane region" description="Helical" evidence="1">
    <location>
        <begin position="25"/>
        <end position="53"/>
    </location>
</feature>
<dbReference type="InterPro" id="IPR002123">
    <property type="entry name" value="Plipid/glycerol_acylTrfase"/>
</dbReference>
<keyword evidence="4" id="KW-1185">Reference proteome</keyword>
<organism evidence="3 4">
    <name type="scientific">Leptospira wolbachii serovar Codice str. CDC</name>
    <dbReference type="NCBI Taxonomy" id="1218599"/>
    <lineage>
        <taxon>Bacteria</taxon>
        <taxon>Pseudomonadati</taxon>
        <taxon>Spirochaetota</taxon>
        <taxon>Spirochaetia</taxon>
        <taxon>Leptospirales</taxon>
        <taxon>Leptospiraceae</taxon>
        <taxon>Leptospira</taxon>
    </lineage>
</organism>
<accession>R9A7Y8</accession>
<dbReference type="RefSeq" id="WP_015679764.1">
    <property type="nucleotide sequence ID" value="NZ_AOGZ02000004.1"/>
</dbReference>
<dbReference type="SUPFAM" id="SSF69593">
    <property type="entry name" value="Glycerol-3-phosphate (1)-acyltransferase"/>
    <property type="match status" value="1"/>
</dbReference>